<evidence type="ECO:0000259" key="1">
    <source>
        <dbReference type="Pfam" id="PF00535"/>
    </source>
</evidence>
<name>A0A060BWI7_9BACI</name>
<proteinExistence type="predicted"/>
<dbReference type="EMBL" id="KF120040">
    <property type="protein sequence ID" value="AIA87309.1"/>
    <property type="molecule type" value="Genomic_DNA"/>
</dbReference>
<reference evidence="2" key="1">
    <citation type="journal article" date="2013" name="Environ. Microbiol.">
        <title>Seasonally variable intestinal metagenomes of the red palm weevil (Rhynchophorus ferrugineus).</title>
        <authorList>
            <person name="Jia S."/>
            <person name="Zhang X."/>
            <person name="Zhang G."/>
            <person name="Yin A."/>
            <person name="Zhang S."/>
            <person name="Li F."/>
            <person name="Wang L."/>
            <person name="Zhao D."/>
            <person name="Yun Q."/>
            <person name="Tala"/>
            <person name="Wang J."/>
            <person name="Sun G."/>
            <person name="Baabdullah M."/>
            <person name="Yu X."/>
            <person name="Hu S."/>
            <person name="Al-Mssallem I.S."/>
            <person name="Yu J."/>
        </authorList>
    </citation>
    <scope>NUCLEOTIDE SEQUENCE</scope>
</reference>
<evidence type="ECO:0000313" key="2">
    <source>
        <dbReference type="EMBL" id="AIA87309.1"/>
    </source>
</evidence>
<feature type="non-terminal residue" evidence="2">
    <location>
        <position position="1"/>
    </location>
</feature>
<dbReference type="InterPro" id="IPR029044">
    <property type="entry name" value="Nucleotide-diphossugar_trans"/>
</dbReference>
<protein>
    <submittedName>
        <fullName evidence="2">CAZy families GT2 protein</fullName>
    </submittedName>
</protein>
<organism evidence="2">
    <name type="scientific">uncultured Bacillus sp</name>
    <dbReference type="NCBI Taxonomy" id="83428"/>
    <lineage>
        <taxon>Bacteria</taxon>
        <taxon>Bacillati</taxon>
        <taxon>Bacillota</taxon>
        <taxon>Bacilli</taxon>
        <taxon>Bacillales</taxon>
        <taxon>Bacillaceae</taxon>
        <taxon>Bacillus</taxon>
        <taxon>environmental samples</taxon>
    </lineage>
</organism>
<sequence length="113" mass="12730">ESSIKNILSISSLFNYLILIDNSAKPTDLHVFDKQKNVIRIINGHNLGVAKALNQALVFSEKNGIDFLFTSDQDSEFKKETIEKAINLIDEYPESQRMSIGIFALSPETDNQK</sequence>
<dbReference type="Gene3D" id="3.90.550.10">
    <property type="entry name" value="Spore Coat Polysaccharide Biosynthesis Protein SpsA, Chain A"/>
    <property type="match status" value="1"/>
</dbReference>
<dbReference type="SUPFAM" id="SSF53448">
    <property type="entry name" value="Nucleotide-diphospho-sugar transferases"/>
    <property type="match status" value="1"/>
</dbReference>
<feature type="domain" description="Glycosyltransferase 2-like" evidence="1">
    <location>
        <begin position="7"/>
        <end position="94"/>
    </location>
</feature>
<dbReference type="AlphaFoldDB" id="A0A060BWI7"/>
<dbReference type="InterPro" id="IPR001173">
    <property type="entry name" value="Glyco_trans_2-like"/>
</dbReference>
<dbReference type="Pfam" id="PF00535">
    <property type="entry name" value="Glycos_transf_2"/>
    <property type="match status" value="1"/>
</dbReference>
<accession>A0A060BWI7</accession>